<proteinExistence type="predicted"/>
<feature type="compositionally biased region" description="Acidic residues" evidence="1">
    <location>
        <begin position="90"/>
        <end position="99"/>
    </location>
</feature>
<keyword evidence="3" id="KW-1185">Reference proteome</keyword>
<accession>A0A8I2YDQ8</accession>
<dbReference type="Proteomes" id="UP000683000">
    <property type="component" value="Unassembled WGS sequence"/>
</dbReference>
<evidence type="ECO:0000256" key="1">
    <source>
        <dbReference type="SAM" id="MobiDB-lite"/>
    </source>
</evidence>
<dbReference type="AlphaFoldDB" id="A0A8I2YDQ8"/>
<dbReference type="EMBL" id="JAGFBS010000060">
    <property type="protein sequence ID" value="KAG6369942.1"/>
    <property type="molecule type" value="Genomic_DNA"/>
</dbReference>
<name>A0A8I2YDQ8_9AGAM</name>
<feature type="compositionally biased region" description="Acidic residues" evidence="1">
    <location>
        <begin position="112"/>
        <end position="121"/>
    </location>
</feature>
<sequence length="242" mass="26677">MQSLHVNQVSTSLQRIMSGCQHQSLCIAVIASSDEDKPVLMDIEDAEPSKCKALQSIFIQIMWLTLASESSSGGNTGKEKQSTVKRTADDLETDDDDDDVHIRQSQCPHLESEEESDFSDDDNNKAQGNTTTVTIEPYTWESCHTAITEDDFEANFEAIPILLHILQHILAMAELDEVHMADHLDRITNWDSTPSAQETLMVIQSLAQHLDKSKYIDAAERWAGSGFGMNPSAAGGGEGPRD</sequence>
<comment type="caution">
    <text evidence="2">The sequence shown here is derived from an EMBL/GenBank/DDBJ whole genome shotgun (WGS) entry which is preliminary data.</text>
</comment>
<feature type="region of interest" description="Disordered" evidence="1">
    <location>
        <begin position="70"/>
        <end position="131"/>
    </location>
</feature>
<gene>
    <name evidence="2" type="ORF">JVT61DRAFT_13329</name>
</gene>
<evidence type="ECO:0000313" key="2">
    <source>
        <dbReference type="EMBL" id="KAG6369942.1"/>
    </source>
</evidence>
<protein>
    <submittedName>
        <fullName evidence="2">Uncharacterized protein</fullName>
    </submittedName>
</protein>
<reference evidence="2" key="1">
    <citation type="submission" date="2021-03" db="EMBL/GenBank/DDBJ databases">
        <title>Evolutionary innovations through gain and loss of genes in the ectomycorrhizal Boletales.</title>
        <authorList>
            <person name="Wu G."/>
            <person name="Miyauchi S."/>
            <person name="Morin E."/>
            <person name="Yang Z.-L."/>
            <person name="Xu J."/>
            <person name="Martin F.M."/>
        </authorList>
    </citation>
    <scope>NUCLEOTIDE SEQUENCE</scope>
    <source>
        <strain evidence="2">BR01</strain>
    </source>
</reference>
<dbReference type="OrthoDB" id="10565125at2759"/>
<feature type="compositionally biased region" description="Basic and acidic residues" evidence="1">
    <location>
        <begin position="77"/>
        <end position="89"/>
    </location>
</feature>
<evidence type="ECO:0000313" key="3">
    <source>
        <dbReference type="Proteomes" id="UP000683000"/>
    </source>
</evidence>
<organism evidence="2 3">
    <name type="scientific">Boletus reticuloceps</name>
    <dbReference type="NCBI Taxonomy" id="495285"/>
    <lineage>
        <taxon>Eukaryota</taxon>
        <taxon>Fungi</taxon>
        <taxon>Dikarya</taxon>
        <taxon>Basidiomycota</taxon>
        <taxon>Agaricomycotina</taxon>
        <taxon>Agaricomycetes</taxon>
        <taxon>Agaricomycetidae</taxon>
        <taxon>Boletales</taxon>
        <taxon>Boletineae</taxon>
        <taxon>Boletaceae</taxon>
        <taxon>Boletoideae</taxon>
        <taxon>Boletus</taxon>
    </lineage>
</organism>